<dbReference type="GeneID" id="37133140"/>
<dbReference type="VEuPathDB" id="FungiDB:BO82DRAFT_178368"/>
<reference evidence="1 2" key="1">
    <citation type="submission" date="2016-12" db="EMBL/GenBank/DDBJ databases">
        <title>The genomes of Aspergillus section Nigri reveals drivers in fungal speciation.</title>
        <authorList>
            <consortium name="DOE Joint Genome Institute"/>
            <person name="Vesth T.C."/>
            <person name="Nybo J."/>
            <person name="Theobald S."/>
            <person name="Brandl J."/>
            <person name="Frisvad J.C."/>
            <person name="Nielsen K.F."/>
            <person name="Lyhne E.K."/>
            <person name="Kogle M.E."/>
            <person name="Kuo A."/>
            <person name="Riley R."/>
            <person name="Clum A."/>
            <person name="Nolan M."/>
            <person name="Lipzen A."/>
            <person name="Salamov A."/>
            <person name="Henrissat B."/>
            <person name="Wiebenga A."/>
            <person name="De Vries R.P."/>
            <person name="Grigoriev I.V."/>
            <person name="Mortensen U.H."/>
            <person name="Andersen M.R."/>
            <person name="Baker S.E."/>
        </authorList>
    </citation>
    <scope>NUCLEOTIDE SEQUENCE [LARGE SCALE GENOMIC DNA]</scope>
    <source>
        <strain evidence="1 2">CBS 121591</strain>
    </source>
</reference>
<evidence type="ECO:0000313" key="1">
    <source>
        <dbReference type="EMBL" id="PYH77544.1"/>
    </source>
</evidence>
<proteinExistence type="predicted"/>
<sequence>MSVCVDGLRIMCTGGRGRGDPSYTFSAMRIVKGADLLALPSISPPPSSKSVTATLGWVSLVSLIARLSGHRASLEALLDLPWGPLLSSQCVVGCMYVCAYTTCIRSCNATISKLYSIIKPLTKNNKQTKQARVPFNDCIIVFLLCFLCLKRAFSP</sequence>
<organism evidence="1 2">
    <name type="scientific">Aspergillus uvarum CBS 121591</name>
    <dbReference type="NCBI Taxonomy" id="1448315"/>
    <lineage>
        <taxon>Eukaryota</taxon>
        <taxon>Fungi</taxon>
        <taxon>Dikarya</taxon>
        <taxon>Ascomycota</taxon>
        <taxon>Pezizomycotina</taxon>
        <taxon>Eurotiomycetes</taxon>
        <taxon>Eurotiomycetidae</taxon>
        <taxon>Eurotiales</taxon>
        <taxon>Aspergillaceae</taxon>
        <taxon>Aspergillus</taxon>
        <taxon>Aspergillus subgen. Circumdati</taxon>
    </lineage>
</organism>
<dbReference type="RefSeq" id="XP_025487744.1">
    <property type="nucleotide sequence ID" value="XM_025630399.1"/>
</dbReference>
<dbReference type="Proteomes" id="UP000248340">
    <property type="component" value="Unassembled WGS sequence"/>
</dbReference>
<evidence type="ECO:0000313" key="2">
    <source>
        <dbReference type="Proteomes" id="UP000248340"/>
    </source>
</evidence>
<keyword evidence="2" id="KW-1185">Reference proteome</keyword>
<protein>
    <submittedName>
        <fullName evidence="1">Uncharacterized protein</fullName>
    </submittedName>
</protein>
<accession>A0A319BXT6</accession>
<gene>
    <name evidence="1" type="ORF">BO82DRAFT_178368</name>
</gene>
<dbReference type="AlphaFoldDB" id="A0A319BXT6"/>
<name>A0A319BXT6_9EURO</name>
<dbReference type="EMBL" id="KZ821740">
    <property type="protein sequence ID" value="PYH77544.1"/>
    <property type="molecule type" value="Genomic_DNA"/>
</dbReference>